<dbReference type="PANTHER" id="PTHR34353">
    <property type="entry name" value="CRISPR-ASSOCIATED ENDONUCLEASE CAS1 1"/>
    <property type="match status" value="1"/>
</dbReference>
<evidence type="ECO:0000256" key="2">
    <source>
        <dbReference type="ARBA" id="ARBA00022723"/>
    </source>
</evidence>
<keyword evidence="1 8" id="KW-0540">Nuclease</keyword>
<evidence type="ECO:0000256" key="3">
    <source>
        <dbReference type="ARBA" id="ARBA00022759"/>
    </source>
</evidence>
<sequence>MPTELLRVEDRISFVYLERAVVHRDENAITSTDEDGTVHIPAAGIGCLLLGPGTRISHAAIALLGDCGVSVVWAGEKGVRLYAHGSSIAKNNHLLVQQARLVSNTRSRLRVARHMYQMRFPGEDVSRLSMHQLRGREGVRVRRIYAAEARRVGLKWSGRNYKPGQIDASNPVNQALTAANAALYGIVHSVISGLGCSPGLGFVHSGTSRSFVYDIADLYKAETSIPASFDAAASGDESLTTSVRRRLRDSVVETRLLERCAHDLYRLFSPEQAEHDTQAERNEDSLHLWGEDGSVPAGRSYGTEP</sequence>
<comment type="subunit">
    <text evidence="8">Homodimer, forms a heterotetramer with a Cas2 homodimer.</text>
</comment>
<evidence type="ECO:0000313" key="11">
    <source>
        <dbReference type="Proteomes" id="UP001251870"/>
    </source>
</evidence>
<dbReference type="InterPro" id="IPR042206">
    <property type="entry name" value="CRISPR-assoc_Cas1_C"/>
</dbReference>
<feature type="binding site" evidence="8">
    <location>
        <position position="204"/>
    </location>
    <ligand>
        <name>Mn(2+)</name>
        <dbReference type="ChEBI" id="CHEBI:29035"/>
    </ligand>
</feature>
<keyword evidence="2 8" id="KW-0479">Metal-binding</keyword>
<organism evidence="10 11">
    <name type="scientific">Nesterenkonia aerolata</name>
    <dbReference type="NCBI Taxonomy" id="3074079"/>
    <lineage>
        <taxon>Bacteria</taxon>
        <taxon>Bacillati</taxon>
        <taxon>Actinomycetota</taxon>
        <taxon>Actinomycetes</taxon>
        <taxon>Micrococcales</taxon>
        <taxon>Micrococcaceae</taxon>
        <taxon>Nesterenkonia</taxon>
    </lineage>
</organism>
<evidence type="ECO:0000256" key="6">
    <source>
        <dbReference type="ARBA" id="ARBA00023118"/>
    </source>
</evidence>
<dbReference type="PANTHER" id="PTHR34353:SF3">
    <property type="entry name" value="CRISPR-ASSOCIATED ENDONUCLEASE CAS1"/>
    <property type="match status" value="1"/>
</dbReference>
<comment type="similarity">
    <text evidence="8">Belongs to the CRISPR-associated endonuclease Cas1 family.</text>
</comment>
<feature type="binding site" evidence="8">
    <location>
        <position position="137"/>
    </location>
    <ligand>
        <name>Mn(2+)</name>
        <dbReference type="ChEBI" id="CHEBI:29035"/>
    </ligand>
</feature>
<feature type="compositionally biased region" description="Basic and acidic residues" evidence="9">
    <location>
        <begin position="272"/>
        <end position="290"/>
    </location>
</feature>
<dbReference type="RefSeq" id="WP_310548326.1">
    <property type="nucleotide sequence ID" value="NZ_JAVKGR010000006.1"/>
</dbReference>
<comment type="function">
    <text evidence="8">CRISPR (clustered regularly interspaced short palindromic repeat), is an adaptive immune system that provides protection against mobile genetic elements (viruses, transposable elements and conjugative plasmids). CRISPR clusters contain spacers, sequences complementary to antecedent mobile elements, and target invading nucleic acids. CRISPR clusters are transcribed and processed into CRISPR RNA (crRNA). Acts as a dsDNA endonuclease. Involved in the integration of spacer DNA into the CRISPR cassette.</text>
</comment>
<evidence type="ECO:0000313" key="10">
    <source>
        <dbReference type="EMBL" id="MDR8019341.1"/>
    </source>
</evidence>
<accession>A0ABU2DSF9</accession>
<name>A0ABU2DSF9_9MICC</name>
<dbReference type="InterPro" id="IPR050646">
    <property type="entry name" value="Cas1"/>
</dbReference>
<evidence type="ECO:0000256" key="4">
    <source>
        <dbReference type="ARBA" id="ARBA00022801"/>
    </source>
</evidence>
<dbReference type="Gene3D" id="1.20.120.920">
    <property type="entry name" value="CRISPR-associated endonuclease Cas1, C-terminal domain"/>
    <property type="match status" value="1"/>
</dbReference>
<dbReference type="EC" id="3.1.-.-" evidence="8"/>
<evidence type="ECO:0000256" key="5">
    <source>
        <dbReference type="ARBA" id="ARBA00022842"/>
    </source>
</evidence>
<evidence type="ECO:0000256" key="1">
    <source>
        <dbReference type="ARBA" id="ARBA00022722"/>
    </source>
</evidence>
<protein>
    <recommendedName>
        <fullName evidence="8">CRISPR-associated endonuclease Cas1</fullName>
        <ecNumber evidence="8">3.1.-.-</ecNumber>
    </recommendedName>
</protein>
<keyword evidence="5 8" id="KW-0460">Magnesium</keyword>
<feature type="region of interest" description="Disordered" evidence="9">
    <location>
        <begin position="271"/>
        <end position="305"/>
    </location>
</feature>
<comment type="caution">
    <text evidence="10">The sequence shown here is derived from an EMBL/GenBank/DDBJ whole genome shotgun (WGS) entry which is preliminary data.</text>
</comment>
<dbReference type="InterPro" id="IPR042211">
    <property type="entry name" value="CRISPR-assoc_Cas1_N"/>
</dbReference>
<keyword evidence="7 8" id="KW-0238">DNA-binding</keyword>
<evidence type="ECO:0000256" key="8">
    <source>
        <dbReference type="HAMAP-Rule" id="MF_01470"/>
    </source>
</evidence>
<comment type="cofactor">
    <cofactor evidence="8">
        <name>Mg(2+)</name>
        <dbReference type="ChEBI" id="CHEBI:18420"/>
    </cofactor>
    <cofactor evidence="8">
        <name>Mn(2+)</name>
        <dbReference type="ChEBI" id="CHEBI:29035"/>
    </cofactor>
</comment>
<dbReference type="EMBL" id="JAVKGR010000006">
    <property type="protein sequence ID" value="MDR8019341.1"/>
    <property type="molecule type" value="Genomic_DNA"/>
</dbReference>
<dbReference type="InterPro" id="IPR002729">
    <property type="entry name" value="CRISPR-assoc_Cas1"/>
</dbReference>
<dbReference type="Proteomes" id="UP001251870">
    <property type="component" value="Unassembled WGS sequence"/>
</dbReference>
<gene>
    <name evidence="10" type="primary">cas1e</name>
    <name evidence="8" type="synonym">cas1</name>
    <name evidence="10" type="ORF">RIL96_07145</name>
</gene>
<proteinExistence type="inferred from homology"/>
<keyword evidence="4 8" id="KW-0378">Hydrolase</keyword>
<dbReference type="NCBIfam" id="TIGR03638">
    <property type="entry name" value="cas1_ECOLI"/>
    <property type="match status" value="1"/>
</dbReference>
<evidence type="ECO:0000256" key="9">
    <source>
        <dbReference type="SAM" id="MobiDB-lite"/>
    </source>
</evidence>
<reference evidence="10 11" key="1">
    <citation type="submission" date="2023-09" db="EMBL/GenBank/DDBJ databases">
        <title>Description of three actinobacteria isolated from air of manufacturing shop in a pharmaceutical factory.</title>
        <authorList>
            <person name="Zhang D.-F."/>
        </authorList>
    </citation>
    <scope>NUCLEOTIDE SEQUENCE [LARGE SCALE GENOMIC DNA]</scope>
    <source>
        <strain evidence="10 11">LY-0111</strain>
    </source>
</reference>
<keyword evidence="11" id="KW-1185">Reference proteome</keyword>
<dbReference type="GO" id="GO:0004519">
    <property type="term" value="F:endonuclease activity"/>
    <property type="evidence" value="ECO:0007669"/>
    <property type="project" value="UniProtKB-KW"/>
</dbReference>
<dbReference type="HAMAP" id="MF_01470">
    <property type="entry name" value="Cas1"/>
    <property type="match status" value="1"/>
</dbReference>
<evidence type="ECO:0000256" key="7">
    <source>
        <dbReference type="ARBA" id="ARBA00023125"/>
    </source>
</evidence>
<keyword evidence="8" id="KW-0464">Manganese</keyword>
<keyword evidence="6 8" id="KW-0051">Antiviral defense</keyword>
<keyword evidence="3 8" id="KW-0255">Endonuclease</keyword>
<dbReference type="InterPro" id="IPR019851">
    <property type="entry name" value="CRISPR-assoc_Cas1_ECOLI"/>
</dbReference>
<dbReference type="Gene3D" id="3.100.10.20">
    <property type="entry name" value="CRISPR-associated endonuclease Cas1, N-terminal domain"/>
    <property type="match status" value="1"/>
</dbReference>
<feature type="binding site" evidence="8">
    <location>
        <position position="217"/>
    </location>
    <ligand>
        <name>Mn(2+)</name>
        <dbReference type="ChEBI" id="CHEBI:29035"/>
    </ligand>
</feature>
<dbReference type="Pfam" id="PF01867">
    <property type="entry name" value="Cas_Cas1"/>
    <property type="match status" value="2"/>
</dbReference>